<dbReference type="SUPFAM" id="SSF51905">
    <property type="entry name" value="FAD/NAD(P)-binding domain"/>
    <property type="match status" value="1"/>
</dbReference>
<dbReference type="NCBIfam" id="TIGR00551">
    <property type="entry name" value="nadB"/>
    <property type="match status" value="1"/>
</dbReference>
<dbReference type="SUPFAM" id="SSF46977">
    <property type="entry name" value="Succinate dehydrogenase/fumarate reductase flavoprotein C-terminal domain"/>
    <property type="match status" value="1"/>
</dbReference>
<dbReference type="Gene3D" id="3.90.700.10">
    <property type="entry name" value="Succinate dehydrogenase/fumarate reductase flavoprotein, catalytic domain"/>
    <property type="match status" value="1"/>
</dbReference>
<dbReference type="EC" id="1.4.3.16" evidence="4 12"/>
<dbReference type="UniPathway" id="UPA00253">
    <property type="reaction ID" value="UER00326"/>
</dbReference>
<evidence type="ECO:0000256" key="8">
    <source>
        <dbReference type="ARBA" id="ARBA00022827"/>
    </source>
</evidence>
<dbReference type="InterPro" id="IPR005288">
    <property type="entry name" value="NadB"/>
</dbReference>
<comment type="cofactor">
    <cofactor evidence="1 13">
        <name>FAD</name>
        <dbReference type="ChEBI" id="CHEBI:57692"/>
    </cofactor>
</comment>
<name>A0A1H2NGG8_9ACTN</name>
<dbReference type="FunFam" id="3.90.700.10:FF:000002">
    <property type="entry name" value="L-aspartate oxidase"/>
    <property type="match status" value="1"/>
</dbReference>
<dbReference type="GO" id="GO:0034628">
    <property type="term" value="P:'de novo' NAD+ biosynthetic process from L-aspartate"/>
    <property type="evidence" value="ECO:0007669"/>
    <property type="project" value="TreeGrafter"/>
</dbReference>
<evidence type="ECO:0000256" key="3">
    <source>
        <dbReference type="ARBA" id="ARBA00008562"/>
    </source>
</evidence>
<dbReference type="AlphaFoldDB" id="A0A1H2NGG8"/>
<keyword evidence="8 13" id="KW-0274">FAD</keyword>
<dbReference type="Pfam" id="PF02910">
    <property type="entry name" value="Succ_DH_flav_C"/>
    <property type="match status" value="1"/>
</dbReference>
<dbReference type="GO" id="GO:0005737">
    <property type="term" value="C:cytoplasm"/>
    <property type="evidence" value="ECO:0007669"/>
    <property type="project" value="UniProtKB-SubCell"/>
</dbReference>
<keyword evidence="7 13" id="KW-0662">Pyridine nucleotide biosynthesis</keyword>
<evidence type="ECO:0000313" key="17">
    <source>
        <dbReference type="EMBL" id="SDV04587.1"/>
    </source>
</evidence>
<dbReference type="PRINTS" id="PR00368">
    <property type="entry name" value="FADPNR"/>
</dbReference>
<dbReference type="GO" id="GO:0033765">
    <property type="term" value="F:steroid dehydrogenase activity, acting on the CH-CH group of donors"/>
    <property type="evidence" value="ECO:0007669"/>
    <property type="project" value="UniProtKB-ARBA"/>
</dbReference>
<feature type="domain" description="Fumarate reductase/succinate dehydrogenase flavoprotein-like C-terminal" evidence="16">
    <location>
        <begin position="483"/>
        <end position="573"/>
    </location>
</feature>
<evidence type="ECO:0000256" key="4">
    <source>
        <dbReference type="ARBA" id="ARBA00012173"/>
    </source>
</evidence>
<feature type="region of interest" description="Disordered" evidence="14">
    <location>
        <begin position="1"/>
        <end position="37"/>
    </location>
</feature>
<evidence type="ECO:0000313" key="18">
    <source>
        <dbReference type="Proteomes" id="UP000198825"/>
    </source>
</evidence>
<evidence type="ECO:0000256" key="12">
    <source>
        <dbReference type="NCBIfam" id="TIGR00551"/>
    </source>
</evidence>
<evidence type="ECO:0000259" key="15">
    <source>
        <dbReference type="Pfam" id="PF00890"/>
    </source>
</evidence>
<evidence type="ECO:0000256" key="7">
    <source>
        <dbReference type="ARBA" id="ARBA00022642"/>
    </source>
</evidence>
<comment type="catalytic activity">
    <reaction evidence="11">
        <text>L-aspartate + O2 = iminosuccinate + H2O2</text>
        <dbReference type="Rhea" id="RHEA:25876"/>
        <dbReference type="ChEBI" id="CHEBI:15379"/>
        <dbReference type="ChEBI" id="CHEBI:16240"/>
        <dbReference type="ChEBI" id="CHEBI:29991"/>
        <dbReference type="ChEBI" id="CHEBI:77875"/>
        <dbReference type="EC" id="1.4.3.16"/>
    </reaction>
    <physiologicalReaction direction="left-to-right" evidence="11">
        <dbReference type="Rhea" id="RHEA:25877"/>
    </physiologicalReaction>
</comment>
<dbReference type="NCBIfam" id="NF005867">
    <property type="entry name" value="PRK07804.1"/>
    <property type="match status" value="1"/>
</dbReference>
<dbReference type="STRING" id="546874.SAMN04488544_4003"/>
<evidence type="ECO:0000256" key="5">
    <source>
        <dbReference type="ARBA" id="ARBA00021901"/>
    </source>
</evidence>
<organism evidence="17 18">
    <name type="scientific">Microlunatus sagamiharensis</name>
    <dbReference type="NCBI Taxonomy" id="546874"/>
    <lineage>
        <taxon>Bacteria</taxon>
        <taxon>Bacillati</taxon>
        <taxon>Actinomycetota</taxon>
        <taxon>Actinomycetes</taxon>
        <taxon>Propionibacteriales</taxon>
        <taxon>Propionibacteriaceae</taxon>
        <taxon>Microlunatus</taxon>
    </lineage>
</organism>
<dbReference type="RefSeq" id="WP_091078649.1">
    <property type="nucleotide sequence ID" value="NZ_LT629799.1"/>
</dbReference>
<sequence>MLPTTAGHEDAPAERTPSTAVEAPLPRLEGGPLPTLPRRLAAEPPGWVREVDVVVVGSGVAGLTAALECRERLGPDSLVMVVTKDVVAAGSTRWAQGGIASVQAEGDTVDEHVTDTLVAGAGLCEPAAVDVLVREGPDEVATLVERGTQFDLDAAGRLALTREGGHHRNRIAHAGGDATGAEIERALVATVTSDPGIEIVEQALVLDLLPARTDDGRPAVAGVTLHVLGEGTRQGVGAVRARATVLATGGIGQIYAVTTNPPVSTGDGVAAALRAGARLRDVEFIQFHPTVLFLGTGARGQLPLVSEAVRGEGGLLVNSAGERFMVGQHELAELAPRDVVAKGIMKEMAREGTDHVYVDGRALGEETWRVRFPTILHSCRQAGIDPTTDLIPVAPAAHYFCGGVETDLDGATNLDGLYACGEVASSGVHGANRLASNSLLEGLVFAVRIAEAIGRDLPPQREPLEVVSEGPDAWLVDPAVVPALQRTMSRDCGGLRGGAGLDRAADQLERLAGRRSEQPGLAAWEATNLLCVATAVLGSARVREESRGAHWRDDFGERREEWQRHLVVRLGEDGLEHELTEVGAEERVA</sequence>
<dbReference type="InterPro" id="IPR036188">
    <property type="entry name" value="FAD/NAD-bd_sf"/>
</dbReference>
<dbReference type="Pfam" id="PF00890">
    <property type="entry name" value="FAD_binding_2"/>
    <property type="match status" value="1"/>
</dbReference>
<dbReference type="Proteomes" id="UP000198825">
    <property type="component" value="Chromosome I"/>
</dbReference>
<dbReference type="InterPro" id="IPR037099">
    <property type="entry name" value="Fum_R/Succ_DH_flav-like_C_sf"/>
</dbReference>
<evidence type="ECO:0000256" key="10">
    <source>
        <dbReference type="ARBA" id="ARBA00029426"/>
    </source>
</evidence>
<dbReference type="InterPro" id="IPR015939">
    <property type="entry name" value="Fum_Rdtase/Succ_DH_flav-like_C"/>
</dbReference>
<evidence type="ECO:0000259" key="16">
    <source>
        <dbReference type="Pfam" id="PF02910"/>
    </source>
</evidence>
<keyword evidence="18" id="KW-1185">Reference proteome</keyword>
<dbReference type="EMBL" id="LT629799">
    <property type="protein sequence ID" value="SDV04587.1"/>
    <property type="molecule type" value="Genomic_DNA"/>
</dbReference>
<evidence type="ECO:0000256" key="9">
    <source>
        <dbReference type="ARBA" id="ARBA00023002"/>
    </source>
</evidence>
<dbReference type="GO" id="GO:0008734">
    <property type="term" value="F:L-aspartate oxidase activity"/>
    <property type="evidence" value="ECO:0007669"/>
    <property type="project" value="UniProtKB-UniRule"/>
</dbReference>
<gene>
    <name evidence="17" type="ORF">SAMN04488544_4003</name>
</gene>
<comment type="subcellular location">
    <subcellularLocation>
        <location evidence="13">Cytoplasm</location>
    </subcellularLocation>
</comment>
<comment type="pathway">
    <text evidence="2 13">Cofactor biosynthesis; NAD(+) biosynthesis; iminoaspartate from L-aspartate (oxidase route): step 1/1.</text>
</comment>
<dbReference type="PANTHER" id="PTHR42716">
    <property type="entry name" value="L-ASPARTATE OXIDASE"/>
    <property type="match status" value="1"/>
</dbReference>
<evidence type="ECO:0000256" key="2">
    <source>
        <dbReference type="ARBA" id="ARBA00004950"/>
    </source>
</evidence>
<dbReference type="InterPro" id="IPR027477">
    <property type="entry name" value="Succ_DH/fumarate_Rdtase_cat_sf"/>
</dbReference>
<dbReference type="OrthoDB" id="9805351at2"/>
<dbReference type="SUPFAM" id="SSF56425">
    <property type="entry name" value="Succinate dehydrogenase/fumarate reductase flavoprotein, catalytic domain"/>
    <property type="match status" value="1"/>
</dbReference>
<dbReference type="InterPro" id="IPR003953">
    <property type="entry name" value="FAD-dep_OxRdtase_2_FAD-bd"/>
</dbReference>
<keyword evidence="9 13" id="KW-0560">Oxidoreductase</keyword>
<evidence type="ECO:0000256" key="6">
    <source>
        <dbReference type="ARBA" id="ARBA00022630"/>
    </source>
</evidence>
<comment type="function">
    <text evidence="10">Catalyzes the oxidation of L-aspartate to iminoaspartate, the first step in the de novo biosynthesis of NAD(+).</text>
</comment>
<dbReference type="Gene3D" id="3.50.50.60">
    <property type="entry name" value="FAD/NAD(P)-binding domain"/>
    <property type="match status" value="1"/>
</dbReference>
<accession>A0A1H2NGG8</accession>
<protein>
    <recommendedName>
        <fullName evidence="5 12">L-aspartate oxidase</fullName>
        <ecNumber evidence="4 12">1.4.3.16</ecNumber>
    </recommendedName>
</protein>
<dbReference type="Gene3D" id="1.20.58.100">
    <property type="entry name" value="Fumarate reductase/succinate dehydrogenase flavoprotein-like, C-terminal domain"/>
    <property type="match status" value="1"/>
</dbReference>
<evidence type="ECO:0000256" key="13">
    <source>
        <dbReference type="RuleBase" id="RU362049"/>
    </source>
</evidence>
<dbReference type="PANTHER" id="PTHR42716:SF2">
    <property type="entry name" value="L-ASPARTATE OXIDASE, CHLOROPLASTIC"/>
    <property type="match status" value="1"/>
</dbReference>
<comment type="similarity">
    <text evidence="3 13">Belongs to the FAD-dependent oxidoreductase 2 family. NadB subfamily.</text>
</comment>
<feature type="domain" description="FAD-dependent oxidoreductase 2 FAD-binding" evidence="15">
    <location>
        <begin position="52"/>
        <end position="439"/>
    </location>
</feature>
<evidence type="ECO:0000256" key="14">
    <source>
        <dbReference type="SAM" id="MobiDB-lite"/>
    </source>
</evidence>
<reference evidence="18" key="1">
    <citation type="submission" date="2016-10" db="EMBL/GenBank/DDBJ databases">
        <authorList>
            <person name="Varghese N."/>
            <person name="Submissions S."/>
        </authorList>
    </citation>
    <scope>NUCLEOTIDE SEQUENCE [LARGE SCALE GENOMIC DNA]</scope>
    <source>
        <strain evidence="18">DSM 21743</strain>
    </source>
</reference>
<proteinExistence type="inferred from homology"/>
<evidence type="ECO:0000256" key="11">
    <source>
        <dbReference type="ARBA" id="ARBA00048305"/>
    </source>
</evidence>
<keyword evidence="6 13" id="KW-0285">Flavoprotein</keyword>
<evidence type="ECO:0000256" key="1">
    <source>
        <dbReference type="ARBA" id="ARBA00001974"/>
    </source>
</evidence>